<feature type="transmembrane region" description="Helical" evidence="9">
    <location>
        <begin position="268"/>
        <end position="295"/>
    </location>
</feature>
<keyword evidence="3 7" id="KW-0813">Transport</keyword>
<feature type="region of interest" description="Disordered" evidence="8">
    <location>
        <begin position="1"/>
        <end position="24"/>
    </location>
</feature>
<evidence type="ECO:0000256" key="8">
    <source>
        <dbReference type="SAM" id="MobiDB-lite"/>
    </source>
</evidence>
<dbReference type="PROSITE" id="PS00216">
    <property type="entry name" value="SUGAR_TRANSPORT_1"/>
    <property type="match status" value="1"/>
</dbReference>
<name>A0ABM8GLF8_9MICO</name>
<evidence type="ECO:0000313" key="12">
    <source>
        <dbReference type="Proteomes" id="UP001321486"/>
    </source>
</evidence>
<evidence type="ECO:0000256" key="6">
    <source>
        <dbReference type="ARBA" id="ARBA00023136"/>
    </source>
</evidence>
<dbReference type="PANTHER" id="PTHR48020">
    <property type="entry name" value="PROTON MYO-INOSITOL COTRANSPORTER"/>
    <property type="match status" value="1"/>
</dbReference>
<keyword evidence="4 9" id="KW-0812">Transmembrane</keyword>
<keyword evidence="6 9" id="KW-0472">Membrane</keyword>
<feature type="transmembrane region" description="Helical" evidence="9">
    <location>
        <begin position="161"/>
        <end position="181"/>
    </location>
</feature>
<dbReference type="InterPro" id="IPR050814">
    <property type="entry name" value="Myo-inositol_Transporter"/>
</dbReference>
<evidence type="ECO:0000256" key="2">
    <source>
        <dbReference type="ARBA" id="ARBA00010992"/>
    </source>
</evidence>
<feature type="transmembrane region" description="Helical" evidence="9">
    <location>
        <begin position="65"/>
        <end position="86"/>
    </location>
</feature>
<feature type="domain" description="Major facilitator superfamily (MFS) profile" evidence="10">
    <location>
        <begin position="31"/>
        <end position="461"/>
    </location>
</feature>
<dbReference type="EMBL" id="AP027732">
    <property type="protein sequence ID" value="BDZ49251.1"/>
    <property type="molecule type" value="Genomic_DNA"/>
</dbReference>
<dbReference type="InterPro" id="IPR020846">
    <property type="entry name" value="MFS_dom"/>
</dbReference>
<dbReference type="SUPFAM" id="SSF103473">
    <property type="entry name" value="MFS general substrate transporter"/>
    <property type="match status" value="1"/>
</dbReference>
<dbReference type="InterPro" id="IPR005829">
    <property type="entry name" value="Sugar_transporter_CS"/>
</dbReference>
<evidence type="ECO:0000313" key="11">
    <source>
        <dbReference type="EMBL" id="BDZ49251.1"/>
    </source>
</evidence>
<dbReference type="PROSITE" id="PS00217">
    <property type="entry name" value="SUGAR_TRANSPORT_2"/>
    <property type="match status" value="1"/>
</dbReference>
<keyword evidence="12" id="KW-1185">Reference proteome</keyword>
<evidence type="ECO:0000259" key="10">
    <source>
        <dbReference type="PROSITE" id="PS50850"/>
    </source>
</evidence>
<feature type="region of interest" description="Disordered" evidence="8">
    <location>
        <begin position="411"/>
        <end position="549"/>
    </location>
</feature>
<evidence type="ECO:0000256" key="4">
    <source>
        <dbReference type="ARBA" id="ARBA00022692"/>
    </source>
</evidence>
<feature type="transmembrane region" description="Helical" evidence="9">
    <location>
        <begin position="98"/>
        <end position="120"/>
    </location>
</feature>
<dbReference type="Gene3D" id="1.20.1250.20">
    <property type="entry name" value="MFS general substrate transporter like domains"/>
    <property type="match status" value="1"/>
</dbReference>
<keyword evidence="5 9" id="KW-1133">Transmembrane helix</keyword>
<dbReference type="InterPro" id="IPR003663">
    <property type="entry name" value="Sugar/inositol_transpt"/>
</dbReference>
<feature type="transmembrane region" description="Helical" evidence="9">
    <location>
        <begin position="187"/>
        <end position="207"/>
    </location>
</feature>
<dbReference type="PRINTS" id="PR00171">
    <property type="entry name" value="SUGRTRNSPORT"/>
</dbReference>
<feature type="region of interest" description="Disordered" evidence="8">
    <location>
        <begin position="586"/>
        <end position="609"/>
    </location>
</feature>
<feature type="compositionally biased region" description="Polar residues" evidence="8">
    <location>
        <begin position="1"/>
        <end position="12"/>
    </location>
</feature>
<dbReference type="InterPro" id="IPR005828">
    <property type="entry name" value="MFS_sugar_transport-like"/>
</dbReference>
<feature type="compositionally biased region" description="Low complexity" evidence="8">
    <location>
        <begin position="411"/>
        <end position="446"/>
    </location>
</feature>
<sequence>MSTAVDPTTSGSRVPLPPLTKGSHSKRLGQVALVATFGGLLFGYDTAVINGALSPMVKDLGLTTLTEGVVTSSLLFGAAIGAITGGRLSDAWGRRKTIILMSVLFFIGAMICVVAPTFGVMVLGRVILGLAVGAASTVVPVFLAELAPFEIRGSLAGRNEFMIVGGQLLAFIINAIIGNVWGEGNGVWRIMLSIEALPAIALFIGMLRMPESPRWLVSKGRDDEALTVLSTLRTKERATAELAEVESITSEESRRKSLPIGEILRNKWFLRIILVGIGLGVAQQLTGINAVVYYGQTVLKEAGFSSSAALIANVAPGIVAVIGAIIALRIMDHFSRRRTFLLGFALVAVCHLLIGLGSVVLPDGNAARPWVLLVLIVAFVGSMQTFLNVAVWVTLSEIFPSRCAASASASRCSASGSPTRSSVSTSRPSSPASASRTRSSRSASSTCCRCSSSGALSPKPRGARWRTSRKTSAPAPSTRRTSVPRSSPSATNSSKPPLTDWWAGASACRARLPDGPASRPARGTGSARRTDRSRRAPTMAASRAAMSHGAIETARPRRFVFKNGTAMTWDVPKKTEEIGLDATWISRSRQEKRSRSDSSARRARMRGHW</sequence>
<comment type="similarity">
    <text evidence="2 7">Belongs to the major facilitator superfamily. Sugar transporter (TC 2.A.1.1) family.</text>
</comment>
<gene>
    <name evidence="11" type="ORF">GCM10025867_14920</name>
</gene>
<dbReference type="PROSITE" id="PS50850">
    <property type="entry name" value="MFS"/>
    <property type="match status" value="1"/>
</dbReference>
<protein>
    <recommendedName>
        <fullName evidence="10">Major facilitator superfamily (MFS) profile domain-containing protein</fullName>
    </recommendedName>
</protein>
<dbReference type="InterPro" id="IPR036259">
    <property type="entry name" value="MFS_trans_sf"/>
</dbReference>
<feature type="transmembrane region" description="Helical" evidence="9">
    <location>
        <begin position="307"/>
        <end position="328"/>
    </location>
</feature>
<feature type="compositionally biased region" description="Basic and acidic residues" evidence="8">
    <location>
        <begin position="588"/>
        <end position="600"/>
    </location>
</feature>
<feature type="transmembrane region" description="Helical" evidence="9">
    <location>
        <begin position="340"/>
        <end position="361"/>
    </location>
</feature>
<evidence type="ECO:0000256" key="5">
    <source>
        <dbReference type="ARBA" id="ARBA00022989"/>
    </source>
</evidence>
<dbReference type="NCBIfam" id="TIGR00879">
    <property type="entry name" value="SP"/>
    <property type="match status" value="1"/>
</dbReference>
<dbReference type="Proteomes" id="UP001321486">
    <property type="component" value="Chromosome"/>
</dbReference>
<evidence type="ECO:0000256" key="7">
    <source>
        <dbReference type="RuleBase" id="RU003346"/>
    </source>
</evidence>
<comment type="subcellular location">
    <subcellularLocation>
        <location evidence="1">Cell membrane</location>
        <topology evidence="1">Multi-pass membrane protein</topology>
    </subcellularLocation>
</comment>
<proteinExistence type="inferred from homology"/>
<evidence type="ECO:0000256" key="9">
    <source>
        <dbReference type="SAM" id="Phobius"/>
    </source>
</evidence>
<dbReference type="PANTHER" id="PTHR48020:SF12">
    <property type="entry name" value="PROTON MYO-INOSITOL COTRANSPORTER"/>
    <property type="match status" value="1"/>
</dbReference>
<feature type="transmembrane region" description="Helical" evidence="9">
    <location>
        <begin position="31"/>
        <end position="53"/>
    </location>
</feature>
<feature type="transmembrane region" description="Helical" evidence="9">
    <location>
        <begin position="367"/>
        <end position="393"/>
    </location>
</feature>
<accession>A0ABM8GLF8</accession>
<dbReference type="Pfam" id="PF00083">
    <property type="entry name" value="Sugar_tr"/>
    <property type="match status" value="1"/>
</dbReference>
<feature type="transmembrane region" description="Helical" evidence="9">
    <location>
        <begin position="126"/>
        <end position="149"/>
    </location>
</feature>
<reference evidence="12" key="1">
    <citation type="journal article" date="2019" name="Int. J. Syst. Evol. Microbiol.">
        <title>The Global Catalogue of Microorganisms (GCM) 10K type strain sequencing project: providing services to taxonomists for standard genome sequencing and annotation.</title>
        <authorList>
            <consortium name="The Broad Institute Genomics Platform"/>
            <consortium name="The Broad Institute Genome Sequencing Center for Infectious Disease"/>
            <person name="Wu L."/>
            <person name="Ma J."/>
        </authorList>
    </citation>
    <scope>NUCLEOTIDE SEQUENCE [LARGE SCALE GENOMIC DNA]</scope>
    <source>
        <strain evidence="12">NBRC 108728</strain>
    </source>
</reference>
<feature type="compositionally biased region" description="Low complexity" evidence="8">
    <location>
        <begin position="474"/>
        <end position="491"/>
    </location>
</feature>
<organism evidence="11 12">
    <name type="scientific">Frondihabitans sucicola</name>
    <dbReference type="NCBI Taxonomy" id="1268041"/>
    <lineage>
        <taxon>Bacteria</taxon>
        <taxon>Bacillati</taxon>
        <taxon>Actinomycetota</taxon>
        <taxon>Actinomycetes</taxon>
        <taxon>Micrococcales</taxon>
        <taxon>Microbacteriaceae</taxon>
        <taxon>Frondihabitans</taxon>
    </lineage>
</organism>
<evidence type="ECO:0000256" key="3">
    <source>
        <dbReference type="ARBA" id="ARBA00022448"/>
    </source>
</evidence>
<evidence type="ECO:0000256" key="1">
    <source>
        <dbReference type="ARBA" id="ARBA00004651"/>
    </source>
</evidence>